<reference evidence="6" key="3">
    <citation type="submission" date="2025-09" db="UniProtKB">
        <authorList>
            <consortium name="Ensembl"/>
        </authorList>
    </citation>
    <scope>IDENTIFICATION</scope>
</reference>
<feature type="signal peptide" evidence="5">
    <location>
        <begin position="1"/>
        <end position="19"/>
    </location>
</feature>
<dbReference type="GeneID" id="115433997"/>
<evidence type="ECO:0000313" key="6">
    <source>
        <dbReference type="Ensembl" id="ENSSORP00005036198.1"/>
    </source>
</evidence>
<sequence length="110" mass="12104">MASLRVFVCLLGLVVLCHSQCTTRELVVKDPNNPPKGCVDDDGQQHEFDSTWEKDCMECSCSTNGMSCCSKVPEPNTVEIPEECELIVDKKACSAKMVLKSDKTKECSPT</sequence>
<comment type="subcellular location">
    <subcellularLocation>
        <location evidence="1">Secreted</location>
    </subcellularLocation>
</comment>
<organism evidence="6 7">
    <name type="scientific">Sphaeramia orbicularis</name>
    <name type="common">orbiculate cardinalfish</name>
    <dbReference type="NCBI Taxonomy" id="375764"/>
    <lineage>
        <taxon>Eukaryota</taxon>
        <taxon>Metazoa</taxon>
        <taxon>Chordata</taxon>
        <taxon>Craniata</taxon>
        <taxon>Vertebrata</taxon>
        <taxon>Euteleostomi</taxon>
        <taxon>Actinopterygii</taxon>
        <taxon>Neopterygii</taxon>
        <taxon>Teleostei</taxon>
        <taxon>Neoteleostei</taxon>
        <taxon>Acanthomorphata</taxon>
        <taxon>Gobiaria</taxon>
        <taxon>Kurtiformes</taxon>
        <taxon>Apogonoidei</taxon>
        <taxon>Apogonidae</taxon>
        <taxon>Apogoninae</taxon>
        <taxon>Sphaeramia</taxon>
    </lineage>
</organism>
<dbReference type="OrthoDB" id="6076852at2759"/>
<reference evidence="6" key="2">
    <citation type="submission" date="2025-08" db="UniProtKB">
        <authorList>
            <consortium name="Ensembl"/>
        </authorList>
    </citation>
    <scope>IDENTIFICATION</scope>
</reference>
<evidence type="ECO:0000256" key="4">
    <source>
        <dbReference type="ARBA" id="ARBA00023157"/>
    </source>
</evidence>
<feature type="chain" id="PRO_5025493085" description="Beta-microseminoprotein" evidence="5">
    <location>
        <begin position="20"/>
        <end position="110"/>
    </location>
</feature>
<evidence type="ECO:0000256" key="2">
    <source>
        <dbReference type="ARBA" id="ARBA00010352"/>
    </source>
</evidence>
<evidence type="ECO:0000256" key="5">
    <source>
        <dbReference type="SAM" id="SignalP"/>
    </source>
</evidence>
<dbReference type="InParanoid" id="A0A673B6V1"/>
<keyword evidence="3" id="KW-0964">Secreted</keyword>
<keyword evidence="5" id="KW-0732">Signal</keyword>
<dbReference type="Pfam" id="PF05825">
    <property type="entry name" value="PSP94"/>
    <property type="match status" value="1"/>
</dbReference>
<evidence type="ECO:0008006" key="8">
    <source>
        <dbReference type="Google" id="ProtNLM"/>
    </source>
</evidence>
<evidence type="ECO:0000313" key="7">
    <source>
        <dbReference type="Proteomes" id="UP000472271"/>
    </source>
</evidence>
<evidence type="ECO:0000256" key="1">
    <source>
        <dbReference type="ARBA" id="ARBA00004613"/>
    </source>
</evidence>
<dbReference type="Proteomes" id="UP000472271">
    <property type="component" value="Chromosome 15"/>
</dbReference>
<protein>
    <recommendedName>
        <fullName evidence="8">Beta-microseminoprotein</fullName>
    </recommendedName>
</protein>
<dbReference type="RefSeq" id="XP_030011502.1">
    <property type="nucleotide sequence ID" value="XM_030155642.1"/>
</dbReference>
<dbReference type="Ensembl" id="ENSSORT00005037158.1">
    <property type="protein sequence ID" value="ENSSORP00005036198.1"/>
    <property type="gene ID" value="ENSSORG00005017079.1"/>
</dbReference>
<comment type="similarity">
    <text evidence="2">Belongs to the beta-microseminoprotein family.</text>
</comment>
<gene>
    <name evidence="6" type="primary">msmb</name>
</gene>
<keyword evidence="7" id="KW-1185">Reference proteome</keyword>
<reference evidence="6" key="1">
    <citation type="submission" date="2019-06" db="EMBL/GenBank/DDBJ databases">
        <authorList>
            <consortium name="Wellcome Sanger Institute Data Sharing"/>
        </authorList>
    </citation>
    <scope>NUCLEOTIDE SEQUENCE [LARGE SCALE GENOMIC DNA]</scope>
</reference>
<dbReference type="AlphaFoldDB" id="A0A673B6V1"/>
<dbReference type="InterPro" id="IPR008735">
    <property type="entry name" value="PSP94"/>
</dbReference>
<evidence type="ECO:0000256" key="3">
    <source>
        <dbReference type="ARBA" id="ARBA00022525"/>
    </source>
</evidence>
<keyword evidence="4" id="KW-1015">Disulfide bond</keyword>
<dbReference type="GO" id="GO:0005576">
    <property type="term" value="C:extracellular region"/>
    <property type="evidence" value="ECO:0007669"/>
    <property type="project" value="UniProtKB-SubCell"/>
</dbReference>
<name>A0A673B6V1_9TELE</name>
<accession>A0A673B6V1</accession>
<proteinExistence type="inferred from homology"/>
<dbReference type="PANTHER" id="PTHR10500">
    <property type="entry name" value="BETA-MICROSEMINOPROTEIN"/>
    <property type="match status" value="1"/>
</dbReference>
<dbReference type="Gene3D" id="2.60.40.1900">
    <property type="entry name" value="Beta-microseminoprotein (PSP94) domain"/>
    <property type="match status" value="1"/>
</dbReference>
<dbReference type="PANTHER" id="PTHR10500:SF7">
    <property type="entry name" value="BETA-MICROSEMINOPROTEIN"/>
    <property type="match status" value="1"/>
</dbReference>